<gene>
    <name evidence="1" type="ORF">TI39_contig4281g00006</name>
</gene>
<organism evidence="1 2">
    <name type="scientific">Zymoseptoria brevis</name>
    <dbReference type="NCBI Taxonomy" id="1047168"/>
    <lineage>
        <taxon>Eukaryota</taxon>
        <taxon>Fungi</taxon>
        <taxon>Dikarya</taxon>
        <taxon>Ascomycota</taxon>
        <taxon>Pezizomycotina</taxon>
        <taxon>Dothideomycetes</taxon>
        <taxon>Dothideomycetidae</taxon>
        <taxon>Mycosphaerellales</taxon>
        <taxon>Mycosphaerellaceae</taxon>
        <taxon>Zymoseptoria</taxon>
    </lineage>
</organism>
<proteinExistence type="predicted"/>
<comment type="caution">
    <text evidence="1">The sequence shown here is derived from an EMBL/GenBank/DDBJ whole genome shotgun (WGS) entry which is preliminary data.</text>
</comment>
<dbReference type="OrthoDB" id="3794033at2759"/>
<dbReference type="Proteomes" id="UP000033647">
    <property type="component" value="Unassembled WGS sequence"/>
</dbReference>
<evidence type="ECO:0000313" key="1">
    <source>
        <dbReference type="EMBL" id="KJX93631.1"/>
    </source>
</evidence>
<dbReference type="AlphaFoldDB" id="A0A0F4G8E4"/>
<reference evidence="1 2" key="1">
    <citation type="submission" date="2015-03" db="EMBL/GenBank/DDBJ databases">
        <title>RNA-seq based gene annotation and comparative genomics of four Zymoseptoria species reveal species-specific pathogenicity related genes and transposable element activity.</title>
        <authorList>
            <person name="Grandaubert J."/>
            <person name="Bhattacharyya A."/>
            <person name="Stukenbrock E.H."/>
        </authorList>
    </citation>
    <scope>NUCLEOTIDE SEQUENCE [LARGE SCALE GENOMIC DNA]</scope>
    <source>
        <strain evidence="1 2">Zb18110</strain>
    </source>
</reference>
<accession>A0A0F4G8E4</accession>
<evidence type="ECO:0000313" key="2">
    <source>
        <dbReference type="Proteomes" id="UP000033647"/>
    </source>
</evidence>
<protein>
    <submittedName>
        <fullName evidence="1">Uncharacterized protein</fullName>
    </submittedName>
</protein>
<name>A0A0F4G8E4_9PEZI</name>
<keyword evidence="2" id="KW-1185">Reference proteome</keyword>
<sequence length="188" mass="21657">MSETHCTLLDSLPRELRDEFYLFAANDFLAIDVCASKETQSPAVKCIESLGATCHQIRDEVYDRFFKNNTFVIFMQKDDIADVDAALLKRVRRVTVEPYWDEIAPIVLSRSDNGWEVEESNEYFEENEWLSMIKDENIEAVLDAVKAILADGAEDGLTVECVNEIRRAQQSVLEQRHDFDGNVVDNRW</sequence>
<dbReference type="EMBL" id="LAFY01004240">
    <property type="protein sequence ID" value="KJX93631.1"/>
    <property type="molecule type" value="Genomic_DNA"/>
</dbReference>